<evidence type="ECO:0000256" key="6">
    <source>
        <dbReference type="ARBA" id="ARBA00023180"/>
    </source>
</evidence>
<feature type="chain" id="PRO_5035846597" evidence="10">
    <location>
        <begin position="19"/>
        <end position="1048"/>
    </location>
</feature>
<dbReference type="InterPro" id="IPR008795">
    <property type="entry name" value="Prominin"/>
</dbReference>
<organism evidence="11 12">
    <name type="scientific">Caenorhabditis auriculariae</name>
    <dbReference type="NCBI Taxonomy" id="2777116"/>
    <lineage>
        <taxon>Eukaryota</taxon>
        <taxon>Metazoa</taxon>
        <taxon>Ecdysozoa</taxon>
        <taxon>Nematoda</taxon>
        <taxon>Chromadorea</taxon>
        <taxon>Rhabditida</taxon>
        <taxon>Rhabditina</taxon>
        <taxon>Rhabditomorpha</taxon>
        <taxon>Rhabditoidea</taxon>
        <taxon>Rhabditidae</taxon>
        <taxon>Peloderinae</taxon>
        <taxon>Caenorhabditis</taxon>
    </lineage>
</organism>
<evidence type="ECO:0000256" key="8">
    <source>
        <dbReference type="SAM" id="MobiDB-lite"/>
    </source>
</evidence>
<keyword evidence="4 9" id="KW-1133">Transmembrane helix</keyword>
<keyword evidence="7" id="KW-0175">Coiled coil</keyword>
<evidence type="ECO:0000256" key="2">
    <source>
        <dbReference type="ARBA" id="ARBA00006058"/>
    </source>
</evidence>
<evidence type="ECO:0000256" key="5">
    <source>
        <dbReference type="ARBA" id="ARBA00023136"/>
    </source>
</evidence>
<feature type="transmembrane region" description="Helical" evidence="9">
    <location>
        <begin position="393"/>
        <end position="413"/>
    </location>
</feature>
<dbReference type="GO" id="GO:0016020">
    <property type="term" value="C:membrane"/>
    <property type="evidence" value="ECO:0007669"/>
    <property type="project" value="UniProtKB-SubCell"/>
</dbReference>
<keyword evidence="12" id="KW-1185">Reference proteome</keyword>
<evidence type="ECO:0000256" key="10">
    <source>
        <dbReference type="SAM" id="SignalP"/>
    </source>
</evidence>
<evidence type="ECO:0000256" key="3">
    <source>
        <dbReference type="ARBA" id="ARBA00022692"/>
    </source>
</evidence>
<feature type="transmembrane region" description="Helical" evidence="9">
    <location>
        <begin position="95"/>
        <end position="123"/>
    </location>
</feature>
<evidence type="ECO:0000256" key="1">
    <source>
        <dbReference type="ARBA" id="ARBA00004141"/>
    </source>
</evidence>
<dbReference type="EMBL" id="CAJGYM010000026">
    <property type="protein sequence ID" value="CAD6192293.1"/>
    <property type="molecule type" value="Genomic_DNA"/>
</dbReference>
<feature type="coiled-coil region" evidence="7">
    <location>
        <begin position="307"/>
        <end position="370"/>
    </location>
</feature>
<keyword evidence="6" id="KW-0325">Glycoprotein</keyword>
<feature type="transmembrane region" description="Helical" evidence="9">
    <location>
        <begin position="425"/>
        <end position="455"/>
    </location>
</feature>
<evidence type="ECO:0000256" key="4">
    <source>
        <dbReference type="ARBA" id="ARBA00022989"/>
    </source>
</evidence>
<feature type="region of interest" description="Disordered" evidence="8">
    <location>
        <begin position="782"/>
        <end position="809"/>
    </location>
</feature>
<reference evidence="11" key="1">
    <citation type="submission" date="2020-10" db="EMBL/GenBank/DDBJ databases">
        <authorList>
            <person name="Kikuchi T."/>
        </authorList>
    </citation>
    <scope>NUCLEOTIDE SEQUENCE</scope>
    <source>
        <strain evidence="11">NKZ352</strain>
    </source>
</reference>
<evidence type="ECO:0000256" key="7">
    <source>
        <dbReference type="SAM" id="Coils"/>
    </source>
</evidence>
<name>A0A8S1H8T5_9PELO</name>
<feature type="transmembrane region" description="Helical" evidence="9">
    <location>
        <begin position="682"/>
        <end position="707"/>
    </location>
</feature>
<feature type="transmembrane region" description="Helical" evidence="9">
    <location>
        <begin position="135"/>
        <end position="158"/>
    </location>
</feature>
<comment type="caution">
    <text evidence="11">The sequence shown here is derived from an EMBL/GenBank/DDBJ whole genome shotgun (WGS) entry which is preliminary data.</text>
</comment>
<evidence type="ECO:0000313" key="11">
    <source>
        <dbReference type="EMBL" id="CAD6192293.1"/>
    </source>
</evidence>
<keyword evidence="10" id="KW-0732">Signal</keyword>
<evidence type="ECO:0000256" key="9">
    <source>
        <dbReference type="SAM" id="Phobius"/>
    </source>
</evidence>
<sequence>MNVVRLLLALIAQTAAQGSQLNCAGYDISVQPRSPSFGGVSGFYSIAKGISDGLQTSLSDKTLKDINSLVFGDDTTTVTTGQVITDVVKSQAGAIVFWSIGFVIILAALIFGFTTCCCQLCCGSKNEEDETRSKLLGGIYVFLLVAAFAFIITGIIIFNISATNLYSAIDNEPTFSNAIQNDLNRTLINGTMQMTCTVNQTTTLTFNNIENILSTYSTVMFANVSDQVGLTKLNQDNLTVISQQIDSTVDAGTTFITDANQFLNAGGAKNCHDQVKKLLDIVQQNQVALTAAQKQFKNVANPLEISLQNINKNIAATQNQVQQQIDSSIVQMNSAQADIASSMDNVQSAVNQTIQEIQSVVNALNSAQRDTVTWNGYGVVQNSVRAAMTTPSAIALFFAFLGVVCVLVGLLLPSYSDSSRGVASVVTLVGFYAVVFLTVIAMAVASSSFVLGWGLSAVCEPVFQDPSFRFFNVIGKNITITGFNGAPPVFVNISDIFIGCRNNQTLFETIDGQALLSTQLIDQQLNLTQYQEQVDQQIDSANFNLTIDPNALQLLQSFSESLQKSLEATAAEQPFLQACTSDDASKLKTDAQNYYTQLTALTASTNELYIDVYNVSNSNISGILKTQNDVQFNLAYTSINSSINGLIYDLSNNVFKCQPLYQIYENSGNVICQQFGEPIHGIWAAAGLAAIMFLPLAIVLLCTYRWLRKRSDVETWRQVGGKRLSRHEVGTLRSNALDEYVPSTYPENFFPRAYASGNSVYPETPYFDTITTQQPIPRIDTSYPPADEGERWRSDEAWGSDDSERPAPSVHGLRRRLEMKKAVWILAFVVAVSAFDSQLNYGCNSKKCTFQFVLPEEVARYVDPAVLTTQLSQITRNLNTLTNTVGALGNVSSNADQFNSTFYEKEGPVENQINLLAASTTNASSNVNSTLKRAQDANAGAAMFPDIIACFKNSSAPSSQCLAATTTVAPTTVKLTTLQSLGTTVKFTGSTTTGPTGGTTISPGDVTTGTPVTGKTSTITPAGGSSTQSSTVTSATTMSTKQTTVAPG</sequence>
<feature type="signal peptide" evidence="10">
    <location>
        <begin position="1"/>
        <end position="18"/>
    </location>
</feature>
<comment type="subcellular location">
    <subcellularLocation>
        <location evidence="1">Membrane</location>
        <topology evidence="1">Multi-pass membrane protein</topology>
    </subcellularLocation>
</comment>
<keyword evidence="3 9" id="KW-0812">Transmembrane</keyword>
<dbReference type="Proteomes" id="UP000835052">
    <property type="component" value="Unassembled WGS sequence"/>
</dbReference>
<dbReference type="PANTHER" id="PTHR11238">
    <property type="entry name" value="PROMININ ISOFORM D-RELATED"/>
    <property type="match status" value="1"/>
</dbReference>
<dbReference type="PANTHER" id="PTHR11238:SF9">
    <property type="entry name" value="PROMININ, ISOFORM D"/>
    <property type="match status" value="1"/>
</dbReference>
<protein>
    <submittedName>
        <fullName evidence="11">Uncharacterized protein</fullName>
    </submittedName>
</protein>
<accession>A0A8S1H8T5</accession>
<evidence type="ECO:0000313" key="12">
    <source>
        <dbReference type="Proteomes" id="UP000835052"/>
    </source>
</evidence>
<comment type="similarity">
    <text evidence="2">Belongs to the prominin family.</text>
</comment>
<feature type="transmembrane region" description="Helical" evidence="9">
    <location>
        <begin position="822"/>
        <end position="841"/>
    </location>
</feature>
<proteinExistence type="inferred from homology"/>
<dbReference type="OrthoDB" id="5818040at2759"/>
<keyword evidence="5 9" id="KW-0472">Membrane</keyword>
<gene>
    <name evidence="11" type="ORF">CAUJ_LOCUS8212</name>
</gene>
<dbReference type="Pfam" id="PF05478">
    <property type="entry name" value="Prominin"/>
    <property type="match status" value="3"/>
</dbReference>
<feature type="region of interest" description="Disordered" evidence="8">
    <location>
        <begin position="989"/>
        <end position="1048"/>
    </location>
</feature>
<dbReference type="AlphaFoldDB" id="A0A8S1H8T5"/>